<sequence length="220" mass="23826">MPNDQVITVRGEGQLAARAGHLFTGVNKEFLCAATDMDTWSQPSTRTVIAARMQPTIQQRDLTVRKLYTSAALADAGQREQLLQLLGIGAQVRICEAGLPHETIIIDRRVMILAGPWVQGDREFTVTTSPGLIGPVHALFDATWEAAASLADRLELPLIGPDGRAILRTLGAGMTDEVAARSMGISLRTYRRRVAELLRALDSDSRFQAGLRAGELGLSP</sequence>
<dbReference type="Proteomes" id="UP001165135">
    <property type="component" value="Unassembled WGS sequence"/>
</dbReference>
<dbReference type="RefSeq" id="WP_285627735.1">
    <property type="nucleotide sequence ID" value="NZ_BSTJ01000008.1"/>
</dbReference>
<comment type="caution">
    <text evidence="1">The sequence shown here is derived from an EMBL/GenBank/DDBJ whole genome shotgun (WGS) entry which is preliminary data.</text>
</comment>
<dbReference type="AlphaFoldDB" id="A0A9W6RLK5"/>
<dbReference type="PANTHER" id="PTHR34293:SF1">
    <property type="entry name" value="HTH-TYPE TRANSCRIPTIONAL REGULATOR TRMBL2"/>
    <property type="match status" value="1"/>
</dbReference>
<name>A0A9W6RLK5_9ACTN</name>
<dbReference type="PANTHER" id="PTHR34293">
    <property type="entry name" value="HTH-TYPE TRANSCRIPTIONAL REGULATOR TRMBL2"/>
    <property type="match status" value="1"/>
</dbReference>
<evidence type="ECO:0000313" key="2">
    <source>
        <dbReference type="Proteomes" id="UP001165135"/>
    </source>
</evidence>
<dbReference type="SUPFAM" id="SSF46894">
    <property type="entry name" value="C-terminal effector domain of the bipartite response regulators"/>
    <property type="match status" value="1"/>
</dbReference>
<dbReference type="InterPro" id="IPR016032">
    <property type="entry name" value="Sig_transdc_resp-reg_C-effctor"/>
</dbReference>
<protein>
    <submittedName>
        <fullName evidence="1">Uncharacterized protein</fullName>
    </submittedName>
</protein>
<dbReference type="EMBL" id="BSTJ01000008">
    <property type="protein sequence ID" value="GLY77744.1"/>
    <property type="molecule type" value="Genomic_DNA"/>
</dbReference>
<dbReference type="GO" id="GO:0006355">
    <property type="term" value="P:regulation of DNA-templated transcription"/>
    <property type="evidence" value="ECO:0007669"/>
    <property type="project" value="InterPro"/>
</dbReference>
<accession>A0A9W6RLK5</accession>
<dbReference type="GO" id="GO:0003677">
    <property type="term" value="F:DNA binding"/>
    <property type="evidence" value="ECO:0007669"/>
    <property type="project" value="InterPro"/>
</dbReference>
<dbReference type="Gene3D" id="1.10.10.10">
    <property type="entry name" value="Winged helix-like DNA-binding domain superfamily/Winged helix DNA-binding domain"/>
    <property type="match status" value="1"/>
</dbReference>
<evidence type="ECO:0000313" key="1">
    <source>
        <dbReference type="EMBL" id="GLY77744.1"/>
    </source>
</evidence>
<reference evidence="1" key="1">
    <citation type="submission" date="2023-03" db="EMBL/GenBank/DDBJ databases">
        <title>Actinoallomurus iriomotensis NBRC 103681.</title>
        <authorList>
            <person name="Ichikawa N."/>
            <person name="Sato H."/>
            <person name="Tonouchi N."/>
        </authorList>
    </citation>
    <scope>NUCLEOTIDE SEQUENCE</scope>
    <source>
        <strain evidence="1">NBRC 103681</strain>
    </source>
</reference>
<organism evidence="1 2">
    <name type="scientific">Actinoallomurus iriomotensis</name>
    <dbReference type="NCBI Taxonomy" id="478107"/>
    <lineage>
        <taxon>Bacteria</taxon>
        <taxon>Bacillati</taxon>
        <taxon>Actinomycetota</taxon>
        <taxon>Actinomycetes</taxon>
        <taxon>Streptosporangiales</taxon>
        <taxon>Thermomonosporaceae</taxon>
        <taxon>Actinoallomurus</taxon>
    </lineage>
</organism>
<dbReference type="InterPro" id="IPR051797">
    <property type="entry name" value="TrmB-like"/>
</dbReference>
<gene>
    <name evidence="1" type="ORF">Airi01_060110</name>
</gene>
<dbReference type="InterPro" id="IPR036388">
    <property type="entry name" value="WH-like_DNA-bd_sf"/>
</dbReference>
<proteinExistence type="predicted"/>